<dbReference type="InterPro" id="IPR029063">
    <property type="entry name" value="SAM-dependent_MTases_sf"/>
</dbReference>
<accession>A0A933RTS8</accession>
<dbReference type="AlphaFoldDB" id="A0A933RTS8"/>
<dbReference type="EMBL" id="JACRJB010000010">
    <property type="protein sequence ID" value="MBI5128471.1"/>
    <property type="molecule type" value="Genomic_DNA"/>
</dbReference>
<organism evidence="1 2">
    <name type="scientific">Rhodopseudomonas palustris</name>
    <dbReference type="NCBI Taxonomy" id="1076"/>
    <lineage>
        <taxon>Bacteria</taxon>
        <taxon>Pseudomonadati</taxon>
        <taxon>Pseudomonadota</taxon>
        <taxon>Alphaproteobacteria</taxon>
        <taxon>Hyphomicrobiales</taxon>
        <taxon>Nitrobacteraceae</taxon>
        <taxon>Rhodopseudomonas</taxon>
    </lineage>
</organism>
<gene>
    <name evidence="1" type="ORF">HZA66_03430</name>
</gene>
<dbReference type="Proteomes" id="UP000782519">
    <property type="component" value="Unassembled WGS sequence"/>
</dbReference>
<proteinExistence type="predicted"/>
<name>A0A933RTS8_RHOPL</name>
<sequence>MQSNIAQPRIYSTFLSVLRTASRLLWIDRLRFLYIQRIKGFDVPTAPYFDSEQTTAWFMQTLANCRYYLEYGSGGSTYTAAKCGKPFTSVDSDRHFLAAVKDRIQDDALYNENNQNFVHVDIGPTSSWGKPIFLLFCSRERLRGFSEYSRFRTEFTNDGGNPDLILIDGRFRVACALKAIQALRHREGWTIVVDDYVGRDYYKVVENFAKLEFFVGRMAVFKRATEYDETSYLNALRDYENDWR</sequence>
<evidence type="ECO:0000313" key="2">
    <source>
        <dbReference type="Proteomes" id="UP000782519"/>
    </source>
</evidence>
<reference evidence="1" key="1">
    <citation type="submission" date="2020-07" db="EMBL/GenBank/DDBJ databases">
        <title>Huge and variable diversity of episymbiotic CPR bacteria and DPANN archaea in groundwater ecosystems.</title>
        <authorList>
            <person name="He C.Y."/>
            <person name="Keren R."/>
            <person name="Whittaker M."/>
            <person name="Farag I.F."/>
            <person name="Doudna J."/>
            <person name="Cate J.H.D."/>
            <person name="Banfield J.F."/>
        </authorList>
    </citation>
    <scope>NUCLEOTIDE SEQUENCE</scope>
    <source>
        <strain evidence="1">NC_groundwater_1818_Pr3_B-0.1um_66_35</strain>
    </source>
</reference>
<comment type="caution">
    <text evidence="1">The sequence shown here is derived from an EMBL/GenBank/DDBJ whole genome shotgun (WGS) entry which is preliminary data.</text>
</comment>
<protein>
    <submittedName>
        <fullName evidence="1">Uncharacterized protein</fullName>
    </submittedName>
</protein>
<dbReference type="Gene3D" id="3.40.50.150">
    <property type="entry name" value="Vaccinia Virus protein VP39"/>
    <property type="match status" value="1"/>
</dbReference>
<evidence type="ECO:0000313" key="1">
    <source>
        <dbReference type="EMBL" id="MBI5128471.1"/>
    </source>
</evidence>